<name>A0A2N3X1Z8_9PSEU</name>
<comment type="caution">
    <text evidence="1">The sequence shown here is derived from an EMBL/GenBank/DDBJ whole genome shotgun (WGS) entry which is preliminary data.</text>
</comment>
<proteinExistence type="predicted"/>
<evidence type="ECO:0000313" key="1">
    <source>
        <dbReference type="EMBL" id="PKW00125.1"/>
    </source>
</evidence>
<gene>
    <name evidence="1" type="ORF">ATK30_0209</name>
</gene>
<accession>A0A2N3X1Z8</accession>
<protein>
    <submittedName>
        <fullName evidence="1">Uncharacterized protein</fullName>
    </submittedName>
</protein>
<reference evidence="1 2" key="1">
    <citation type="submission" date="2017-12" db="EMBL/GenBank/DDBJ databases">
        <title>Sequencing the genomes of 1000 Actinobacteria strains.</title>
        <authorList>
            <person name="Klenk H.-P."/>
        </authorList>
    </citation>
    <scope>NUCLEOTIDE SEQUENCE [LARGE SCALE GENOMIC DNA]</scope>
    <source>
        <strain evidence="1 2">DSM 45165</strain>
    </source>
</reference>
<dbReference type="AlphaFoldDB" id="A0A2N3X1Z8"/>
<dbReference type="Proteomes" id="UP000233750">
    <property type="component" value="Unassembled WGS sequence"/>
</dbReference>
<organism evidence="1 2">
    <name type="scientific">Amycolatopsis echigonensis</name>
    <dbReference type="NCBI Taxonomy" id="2576905"/>
    <lineage>
        <taxon>Bacteria</taxon>
        <taxon>Bacillati</taxon>
        <taxon>Actinomycetota</taxon>
        <taxon>Actinomycetes</taxon>
        <taxon>Pseudonocardiales</taxon>
        <taxon>Pseudonocardiaceae</taxon>
        <taxon>Amycolatopsis</taxon>
    </lineage>
</organism>
<dbReference type="RefSeq" id="WP_101433839.1">
    <property type="nucleotide sequence ID" value="NZ_PJMY01000001.1"/>
</dbReference>
<evidence type="ECO:0000313" key="2">
    <source>
        <dbReference type="Proteomes" id="UP000233750"/>
    </source>
</evidence>
<dbReference type="EMBL" id="PJMY01000001">
    <property type="protein sequence ID" value="PKW00125.1"/>
    <property type="molecule type" value="Genomic_DNA"/>
</dbReference>
<sequence>MQPTGAASCTREAIATFHVIFTTAGSIVECDVDAMDAVEAAQADRADAPHDGAITHLLVRLLRGDHLETR</sequence>
<keyword evidence="2" id="KW-1185">Reference proteome</keyword>